<keyword evidence="3" id="KW-1185">Reference proteome</keyword>
<sequence>MSTVYYTASSLDGFVVDEHDSLEWLMRNDVDGTGFGGYDDFIAGVGAIVMGASTHRWLVEHEPDVWPYEQPTWVVTNHPDAVTAPGVHTYAGDVASLHPQLVDAADGRDVWVVGGGDLAAQFVAAGLVDEMWVHYAPCTLGAGRPVLPTASRWRLLDTGRNRDFVGARWARADA</sequence>
<reference evidence="2 3" key="1">
    <citation type="submission" date="2022-06" db="EMBL/GenBank/DDBJ databases">
        <title>Genomic Encyclopedia of Archaeal and Bacterial Type Strains, Phase II (KMG-II): from individual species to whole genera.</title>
        <authorList>
            <person name="Goeker M."/>
        </authorList>
    </citation>
    <scope>NUCLEOTIDE SEQUENCE [LARGE SCALE GENOMIC DNA]</scope>
    <source>
        <strain evidence="2 3">DSM 45037</strain>
    </source>
</reference>
<accession>A0ABT1H457</accession>
<dbReference type="Pfam" id="PF01872">
    <property type="entry name" value="RibD_C"/>
    <property type="match status" value="1"/>
</dbReference>
<dbReference type="PANTHER" id="PTHR38011">
    <property type="entry name" value="DIHYDROFOLATE REDUCTASE FAMILY PROTEIN (AFU_ORTHOLOGUE AFUA_8G06820)"/>
    <property type="match status" value="1"/>
</dbReference>
<dbReference type="InterPro" id="IPR024072">
    <property type="entry name" value="DHFR-like_dom_sf"/>
</dbReference>
<dbReference type="Gene3D" id="3.40.430.10">
    <property type="entry name" value="Dihydrofolate Reductase, subunit A"/>
    <property type="match status" value="1"/>
</dbReference>
<evidence type="ECO:0000313" key="2">
    <source>
        <dbReference type="EMBL" id="MCP2161343.1"/>
    </source>
</evidence>
<dbReference type="RefSeq" id="WP_253654906.1">
    <property type="nucleotide sequence ID" value="NZ_BAAAOE010000002.1"/>
</dbReference>
<dbReference type="PANTHER" id="PTHR38011:SF11">
    <property type="entry name" value="2,5-DIAMINO-6-RIBOSYLAMINO-4(3H)-PYRIMIDINONE 5'-PHOSPHATE REDUCTASE"/>
    <property type="match status" value="1"/>
</dbReference>
<feature type="domain" description="Bacterial bifunctional deaminase-reductase C-terminal" evidence="1">
    <location>
        <begin position="62"/>
        <end position="147"/>
    </location>
</feature>
<protein>
    <submittedName>
        <fullName evidence="2">Dihydrofolate reductase</fullName>
    </submittedName>
</protein>
<dbReference type="Proteomes" id="UP001205740">
    <property type="component" value="Unassembled WGS sequence"/>
</dbReference>
<dbReference type="EMBL" id="JAMTCG010000004">
    <property type="protein sequence ID" value="MCP2161343.1"/>
    <property type="molecule type" value="Genomic_DNA"/>
</dbReference>
<evidence type="ECO:0000259" key="1">
    <source>
        <dbReference type="Pfam" id="PF01872"/>
    </source>
</evidence>
<comment type="caution">
    <text evidence="2">The sequence shown here is derived from an EMBL/GenBank/DDBJ whole genome shotgun (WGS) entry which is preliminary data.</text>
</comment>
<dbReference type="SUPFAM" id="SSF53597">
    <property type="entry name" value="Dihydrofolate reductase-like"/>
    <property type="match status" value="1"/>
</dbReference>
<dbReference type="InterPro" id="IPR050765">
    <property type="entry name" value="Riboflavin_Biosynth_HTPR"/>
</dbReference>
<evidence type="ECO:0000313" key="3">
    <source>
        <dbReference type="Proteomes" id="UP001205740"/>
    </source>
</evidence>
<gene>
    <name evidence="2" type="ORF">LX12_002538</name>
</gene>
<proteinExistence type="predicted"/>
<organism evidence="2 3">
    <name type="scientific">Williamsia serinedens</name>
    <dbReference type="NCBI Taxonomy" id="391736"/>
    <lineage>
        <taxon>Bacteria</taxon>
        <taxon>Bacillati</taxon>
        <taxon>Actinomycetota</taxon>
        <taxon>Actinomycetes</taxon>
        <taxon>Mycobacteriales</taxon>
        <taxon>Nocardiaceae</taxon>
        <taxon>Williamsia</taxon>
    </lineage>
</organism>
<dbReference type="InterPro" id="IPR002734">
    <property type="entry name" value="RibDG_C"/>
</dbReference>
<name>A0ABT1H457_9NOCA</name>